<feature type="compositionally biased region" description="Basic residues" evidence="5">
    <location>
        <begin position="860"/>
        <end position="926"/>
    </location>
</feature>
<evidence type="ECO:0000256" key="1">
    <source>
        <dbReference type="ARBA" id="ARBA00008683"/>
    </source>
</evidence>
<feature type="region of interest" description="Disordered" evidence="5">
    <location>
        <begin position="444"/>
        <end position="471"/>
    </location>
</feature>
<dbReference type="Pfam" id="PF01343">
    <property type="entry name" value="Peptidase_S49"/>
    <property type="match status" value="2"/>
</dbReference>
<feature type="domain" description="Peptidase S49" evidence="6">
    <location>
        <begin position="156"/>
        <end position="294"/>
    </location>
</feature>
<dbReference type="InterPro" id="IPR002142">
    <property type="entry name" value="Peptidase_S49"/>
</dbReference>
<feature type="compositionally biased region" description="Pro residues" evidence="5">
    <location>
        <begin position="74"/>
        <end position="86"/>
    </location>
</feature>
<feature type="region of interest" description="Disordered" evidence="5">
    <location>
        <begin position="1"/>
        <end position="43"/>
    </location>
</feature>
<reference evidence="7 8" key="1">
    <citation type="submission" date="2017-03" db="EMBL/GenBank/DDBJ databases">
        <title>WGS assembly of Porphyra umbilicalis.</title>
        <authorList>
            <person name="Brawley S.H."/>
            <person name="Blouin N.A."/>
            <person name="Ficko-Blean E."/>
            <person name="Wheeler G.L."/>
            <person name="Lohr M."/>
            <person name="Goodson H.V."/>
            <person name="Jenkins J.W."/>
            <person name="Blaby-Haas C.E."/>
            <person name="Helliwell K.E."/>
            <person name="Chan C."/>
            <person name="Marriage T."/>
            <person name="Bhattacharya D."/>
            <person name="Klein A.S."/>
            <person name="Badis Y."/>
            <person name="Brodie J."/>
            <person name="Cao Y."/>
            <person name="Collen J."/>
            <person name="Dittami S.M."/>
            <person name="Gachon C.M."/>
            <person name="Green B.R."/>
            <person name="Karpowicz S."/>
            <person name="Kim J.W."/>
            <person name="Kudahl U."/>
            <person name="Lin S."/>
            <person name="Michel G."/>
            <person name="Mittag M."/>
            <person name="Olson B.J."/>
            <person name="Pangilinan J."/>
            <person name="Peng Y."/>
            <person name="Qiu H."/>
            <person name="Shu S."/>
            <person name="Singer J.T."/>
            <person name="Smith A.G."/>
            <person name="Sprecher B.N."/>
            <person name="Wagner V."/>
            <person name="Wang W."/>
            <person name="Wang Z.-Y."/>
            <person name="Yan J."/>
            <person name="Yarish C."/>
            <person name="Zoeuner-Riek S."/>
            <person name="Zhuang Y."/>
            <person name="Zou Y."/>
            <person name="Lindquist E.A."/>
            <person name="Grimwood J."/>
            <person name="Barry K."/>
            <person name="Rokhsar D.S."/>
            <person name="Schmutz J."/>
            <person name="Stiller J.W."/>
            <person name="Grossman A.R."/>
            <person name="Prochnik S.E."/>
        </authorList>
    </citation>
    <scope>NUCLEOTIDE SEQUENCE [LARGE SCALE GENOMIC DNA]</scope>
    <source>
        <strain evidence="7">4086291</strain>
    </source>
</reference>
<dbReference type="EMBL" id="KV919041">
    <property type="protein sequence ID" value="OSX72735.1"/>
    <property type="molecule type" value="Genomic_DNA"/>
</dbReference>
<keyword evidence="2" id="KW-0645">Protease</keyword>
<evidence type="ECO:0000313" key="7">
    <source>
        <dbReference type="EMBL" id="OSX72735.1"/>
    </source>
</evidence>
<dbReference type="Gene3D" id="3.90.226.10">
    <property type="entry name" value="2-enoyl-CoA Hydratase, Chain A, domain 1"/>
    <property type="match status" value="2"/>
</dbReference>
<feature type="region of interest" description="Disordered" evidence="5">
    <location>
        <begin position="64"/>
        <end position="86"/>
    </location>
</feature>
<dbReference type="PANTHER" id="PTHR33209">
    <property type="entry name" value="PROTEASE 4"/>
    <property type="match status" value="1"/>
</dbReference>
<feature type="compositionally biased region" description="Low complexity" evidence="5">
    <location>
        <begin position="792"/>
        <end position="807"/>
    </location>
</feature>
<feature type="compositionally biased region" description="Gly residues" evidence="5">
    <location>
        <begin position="380"/>
        <end position="390"/>
    </location>
</feature>
<evidence type="ECO:0000256" key="4">
    <source>
        <dbReference type="ARBA" id="ARBA00022825"/>
    </source>
</evidence>
<comment type="similarity">
    <text evidence="1">Belongs to the peptidase S49 family.</text>
</comment>
<dbReference type="Proteomes" id="UP000218209">
    <property type="component" value="Unassembled WGS sequence"/>
</dbReference>
<feature type="compositionally biased region" description="Pro residues" evidence="5">
    <location>
        <begin position="1"/>
        <end position="14"/>
    </location>
</feature>
<feature type="domain" description="Peptidase S49" evidence="6">
    <location>
        <begin position="630"/>
        <end position="783"/>
    </location>
</feature>
<dbReference type="SUPFAM" id="SSF52096">
    <property type="entry name" value="ClpP/crotonase"/>
    <property type="match status" value="1"/>
</dbReference>
<dbReference type="GO" id="GO:0008233">
    <property type="term" value="F:peptidase activity"/>
    <property type="evidence" value="ECO:0007669"/>
    <property type="project" value="InterPro"/>
</dbReference>
<feature type="region of interest" description="Disordered" evidence="5">
    <location>
        <begin position="792"/>
        <end position="926"/>
    </location>
</feature>
<dbReference type="PANTHER" id="PTHR33209:SF1">
    <property type="entry name" value="PEPTIDASE S49 DOMAIN-CONTAINING PROTEIN"/>
    <property type="match status" value="1"/>
</dbReference>
<evidence type="ECO:0000256" key="3">
    <source>
        <dbReference type="ARBA" id="ARBA00022801"/>
    </source>
</evidence>
<dbReference type="CDD" id="cd07023">
    <property type="entry name" value="S49_Sppa_N_C"/>
    <property type="match status" value="1"/>
</dbReference>
<dbReference type="AlphaFoldDB" id="A0A1X6NW05"/>
<organism evidence="7 8">
    <name type="scientific">Porphyra umbilicalis</name>
    <name type="common">Purple laver</name>
    <name type="synonym">Red alga</name>
    <dbReference type="NCBI Taxonomy" id="2786"/>
    <lineage>
        <taxon>Eukaryota</taxon>
        <taxon>Rhodophyta</taxon>
        <taxon>Bangiophyceae</taxon>
        <taxon>Bangiales</taxon>
        <taxon>Bangiaceae</taxon>
        <taxon>Porphyra</taxon>
    </lineage>
</organism>
<feature type="region of interest" description="Disordered" evidence="5">
    <location>
        <begin position="486"/>
        <end position="518"/>
    </location>
</feature>
<evidence type="ECO:0000256" key="2">
    <source>
        <dbReference type="ARBA" id="ARBA00022670"/>
    </source>
</evidence>
<evidence type="ECO:0000259" key="6">
    <source>
        <dbReference type="Pfam" id="PF01343"/>
    </source>
</evidence>
<feature type="compositionally biased region" description="Low complexity" evidence="5">
    <location>
        <begin position="840"/>
        <end position="852"/>
    </location>
</feature>
<dbReference type="Gene3D" id="6.20.330.10">
    <property type="match status" value="1"/>
</dbReference>
<accession>A0A1X6NW05</accession>
<dbReference type="InterPro" id="IPR029045">
    <property type="entry name" value="ClpP/crotonase-like_dom_sf"/>
</dbReference>
<sequence>MARPPPPRHPPPRPPPHRGGVGLCPDARRGLPPSPAAGPPGSVILDFDLDATAVVERRSPTSALARALGGGGPGGPPGAPEPPPAEMPLAGVLAALGAAAVDPRVAGLVLRGVDGLAPVGLAGVADIGAAVGAFRAGLGGGRPAVLHAAGGFGTAGTVPYVLAAAASTVLVAPSAYVSVPGLAAPALFLRDALDGAGVAAVVVKRGEYKNAANGLTETGYTDAHRAATAALLGGWMGQIVAAVAASDRGVAAGGPAAVRAAVDEAPHGAAAAVAAGLVDGLAWRDEVPAVVRRAVDAREASRPAAAAAAAAEWAAARAALAAVVARRAAAEADATGAALGKPPAERAEIRAALGRMLDAHGAWMEAGGGLPAAPPAASAGGRGGRGGGKGAAPWDARARSDWAAELRAVGWMRRCVADAGDELPRLPPPVLSFLSLVLSDAAPGSLPRSGVAPPRGGDGREPRLLLPPGRDGAGAAVAAALAARRDAAMTAAPPPRRRASAARTAAQTPTGRPRGARPAAVAAVTFPPRGGTSPPRRPALTVAALPADPSVLPAAALPAWQRLALTLPPSRTAVAVIHVVGAITDAGGEALRAAIRSADATPGIDAVVLRMDTPGGAVVGSSVAARAVAEAAKPVVASFGSVSASGGYYIATPADAIVAAPATVTGSIGVILARPDASALFARTGVRAEVIAEGVAAPDAAGGLASLGLPWGPDALRRVDGLVGEMYSNFVDVVAAGRRMEPAVVDGLAQGRVWTGEAAAERGLVDELGGLDAAVATAARLAATRARDDAAAAGADGGAAPAGVGRPEWGRLDARVWPPPPARTGAPCGGSRARSASSPVTRISTSRGTRSRTGGGSGGARRRRRRGRRPPVGRGGGHRRRHWVGRQRPRCRPRRRRHRRRGGRVGGRHGWRRRRAGGRRRAAALL</sequence>
<dbReference type="InterPro" id="IPR047272">
    <property type="entry name" value="S49_SppA_C"/>
</dbReference>
<gene>
    <name evidence="7" type="ORF">BU14_0408s0013</name>
</gene>
<keyword evidence="3" id="KW-0378">Hydrolase</keyword>
<keyword evidence="4" id="KW-0720">Serine protease</keyword>
<protein>
    <recommendedName>
        <fullName evidence="6">Peptidase S49 domain-containing protein</fullName>
    </recommendedName>
</protein>
<keyword evidence="8" id="KW-1185">Reference proteome</keyword>
<evidence type="ECO:0000256" key="5">
    <source>
        <dbReference type="SAM" id="MobiDB-lite"/>
    </source>
</evidence>
<proteinExistence type="inferred from homology"/>
<evidence type="ECO:0000313" key="8">
    <source>
        <dbReference type="Proteomes" id="UP000218209"/>
    </source>
</evidence>
<feature type="compositionally biased region" description="Low complexity" evidence="5">
    <location>
        <begin position="501"/>
        <end position="518"/>
    </location>
</feature>
<name>A0A1X6NW05_PORUM</name>
<dbReference type="GO" id="GO:0006508">
    <property type="term" value="P:proteolysis"/>
    <property type="evidence" value="ECO:0007669"/>
    <property type="project" value="InterPro"/>
</dbReference>
<feature type="region of interest" description="Disordered" evidence="5">
    <location>
        <begin position="371"/>
        <end position="394"/>
    </location>
</feature>